<gene>
    <name evidence="2" type="ORF">FWILDA_LOCUS17907</name>
</gene>
<dbReference type="Proteomes" id="UP001153678">
    <property type="component" value="Unassembled WGS sequence"/>
</dbReference>
<evidence type="ECO:0000256" key="1">
    <source>
        <dbReference type="SAM" id="Coils"/>
    </source>
</evidence>
<proteinExistence type="predicted"/>
<dbReference type="AlphaFoldDB" id="A0A9W4T9J4"/>
<feature type="non-terminal residue" evidence="2">
    <location>
        <position position="71"/>
    </location>
</feature>
<organism evidence="2 3">
    <name type="scientific">Funneliformis geosporum</name>
    <dbReference type="NCBI Taxonomy" id="1117311"/>
    <lineage>
        <taxon>Eukaryota</taxon>
        <taxon>Fungi</taxon>
        <taxon>Fungi incertae sedis</taxon>
        <taxon>Mucoromycota</taxon>
        <taxon>Glomeromycotina</taxon>
        <taxon>Glomeromycetes</taxon>
        <taxon>Glomerales</taxon>
        <taxon>Glomeraceae</taxon>
        <taxon>Funneliformis</taxon>
    </lineage>
</organism>
<sequence length="71" mass="8371">MEDYDERIKNYNQKIKEYNERVTKYFQESAESNQKFPADPEYREKFCPNCGIKKVISTDKYCSACSARLGA</sequence>
<evidence type="ECO:0000313" key="2">
    <source>
        <dbReference type="EMBL" id="CAI2197100.1"/>
    </source>
</evidence>
<evidence type="ECO:0000313" key="3">
    <source>
        <dbReference type="Proteomes" id="UP001153678"/>
    </source>
</evidence>
<accession>A0A9W4T9J4</accession>
<name>A0A9W4T9J4_9GLOM</name>
<keyword evidence="1" id="KW-0175">Coiled coil</keyword>
<comment type="caution">
    <text evidence="2">The sequence shown here is derived from an EMBL/GenBank/DDBJ whole genome shotgun (WGS) entry which is preliminary data.</text>
</comment>
<dbReference type="EMBL" id="CAMKVN010015596">
    <property type="protein sequence ID" value="CAI2197100.1"/>
    <property type="molecule type" value="Genomic_DNA"/>
</dbReference>
<feature type="coiled-coil region" evidence="1">
    <location>
        <begin position="1"/>
        <end position="28"/>
    </location>
</feature>
<keyword evidence="3" id="KW-1185">Reference proteome</keyword>
<reference evidence="2" key="1">
    <citation type="submission" date="2022-08" db="EMBL/GenBank/DDBJ databases">
        <authorList>
            <person name="Kallberg Y."/>
            <person name="Tangrot J."/>
            <person name="Rosling A."/>
        </authorList>
    </citation>
    <scope>NUCLEOTIDE SEQUENCE</scope>
    <source>
        <strain evidence="2">Wild A</strain>
    </source>
</reference>
<protein>
    <submittedName>
        <fullName evidence="2">15719_t:CDS:1</fullName>
    </submittedName>
</protein>